<feature type="coiled-coil region" evidence="1">
    <location>
        <begin position="53"/>
        <end position="87"/>
    </location>
</feature>
<feature type="compositionally biased region" description="Basic and acidic residues" evidence="2">
    <location>
        <begin position="219"/>
        <end position="231"/>
    </location>
</feature>
<evidence type="ECO:0000256" key="1">
    <source>
        <dbReference type="SAM" id="Coils"/>
    </source>
</evidence>
<keyword evidence="4" id="KW-1185">Reference proteome</keyword>
<feature type="region of interest" description="Disordered" evidence="2">
    <location>
        <begin position="613"/>
        <end position="653"/>
    </location>
</feature>
<reference evidence="3" key="1">
    <citation type="submission" date="2020-11" db="EMBL/GenBank/DDBJ databases">
        <authorList>
            <person name="Tran Van P."/>
        </authorList>
    </citation>
    <scope>NUCLEOTIDE SEQUENCE</scope>
</reference>
<gene>
    <name evidence="3" type="ORF">DSTB1V02_LOCUS2214</name>
</gene>
<keyword evidence="1" id="KW-0175">Coiled coil</keyword>
<evidence type="ECO:0000256" key="2">
    <source>
        <dbReference type="SAM" id="MobiDB-lite"/>
    </source>
</evidence>
<accession>A0A7R8X7Y5</accession>
<name>A0A7R8X7Y5_9CRUS</name>
<feature type="region of interest" description="Disordered" evidence="2">
    <location>
        <begin position="208"/>
        <end position="231"/>
    </location>
</feature>
<evidence type="ECO:0000313" key="4">
    <source>
        <dbReference type="Proteomes" id="UP000677054"/>
    </source>
</evidence>
<dbReference type="EMBL" id="LR899755">
    <property type="protein sequence ID" value="CAD7242243.1"/>
    <property type="molecule type" value="Genomic_DNA"/>
</dbReference>
<proteinExistence type="predicted"/>
<protein>
    <submittedName>
        <fullName evidence="3">Uncharacterized protein</fullName>
    </submittedName>
</protein>
<dbReference type="EMBL" id="CAJPEV010000238">
    <property type="protein sequence ID" value="CAG0882804.1"/>
    <property type="molecule type" value="Genomic_DNA"/>
</dbReference>
<dbReference type="AlphaFoldDB" id="A0A7R8X7Y5"/>
<organism evidence="3">
    <name type="scientific">Darwinula stevensoni</name>
    <dbReference type="NCBI Taxonomy" id="69355"/>
    <lineage>
        <taxon>Eukaryota</taxon>
        <taxon>Metazoa</taxon>
        <taxon>Ecdysozoa</taxon>
        <taxon>Arthropoda</taxon>
        <taxon>Crustacea</taxon>
        <taxon>Oligostraca</taxon>
        <taxon>Ostracoda</taxon>
        <taxon>Podocopa</taxon>
        <taxon>Podocopida</taxon>
        <taxon>Darwinulocopina</taxon>
        <taxon>Darwinuloidea</taxon>
        <taxon>Darwinulidae</taxon>
        <taxon>Darwinula</taxon>
    </lineage>
</organism>
<evidence type="ECO:0000313" key="3">
    <source>
        <dbReference type="EMBL" id="CAD7242243.1"/>
    </source>
</evidence>
<sequence length="673" mass="78768">METRQKRDGAVNVRETVKFSAEQKRVILLYHFRSVVAATIPEMEGDSFEDVEKEELRKQIEELKETLEDMNRKKLSEENRIRQELSEIFFNRMNDLHAQRRVSSNRHRDNELLVVEVKAELELEREKAEALNEELEELKKEKMGMLVEMQTLRDEELEKTLKSGVTDYMKLIDLNHDLNEANEKLEAENFTLHEEVADLRAELEALRDTQGNEDEEETDSVKSEDQTSTKKKDDLLTELQLTKKQLSDSQAECQVIASNYAAHLQEANKNQEEMQEKIDLLEQDYAEALQKLELVQRDHEGESMKEIEEKLQTMEKEKLELKAEVRDLQQKLKNSNDSITELQAQQIQVTLALELSKKAKEELEEKVNDIQQQYQEIMKNMEEELKKCSKQKLDLEVKAKDLEETMMAKVQHYTELQAEHAEVLSKLDSAIRTADELQKRTDADEGQHKEMLKNLKETVKEYAKMNQELDFKVKMLVEEITRKDQQNADLQKEHVKLEHEMEKVKEEMGIQKKEVQGLRAARKGDRELQEVLQKKIEEREEEIGSMERDSKKSCAALQDLYKTLDSLNMDNQKLQSENTSLRLRQEQLMSDIEQKKKEVDEAKIEIRRLRSKEVPGASMVKETPMSKPKRGRARLATTGSKRKHPVTPPQPSQHIVENILWIPRSELSILEQR</sequence>
<dbReference type="Proteomes" id="UP000677054">
    <property type="component" value="Unassembled WGS sequence"/>
</dbReference>